<accession>A0A9N9JWJ1</accession>
<feature type="domain" description="BTB" evidence="1">
    <location>
        <begin position="4"/>
        <end position="77"/>
    </location>
</feature>
<evidence type="ECO:0000259" key="1">
    <source>
        <dbReference type="PROSITE" id="PS50097"/>
    </source>
</evidence>
<dbReference type="InterPro" id="IPR006571">
    <property type="entry name" value="TLDc_dom"/>
</dbReference>
<sequence>SEGFDTKIVVGKEPNIKEFKAHSIILLSRSAYFKNALSSRWANKENGIIIFNKPNISPLVFEVIISYIYTGKFNVTNNASLVDIFISADEIELLELCKQLKKHLLETETAWKFPKDFITLGPHHDVDLYNFALDLAQYKNVIPDLSADILRIVASGQDPNYDLLQKRISAYPFDSKIIDAKDAALIASWIDNERELPYRFEDMPFKFELIYRTSQENFSISKFHDNCDNKGPTVVIIKVLNSKEIIGRYNPLDWRSTGLMNDRCSSSNAYDDYKCKTSKSFIFSLLSFSNRALRKSRLSRISTETKQSFGNNSSQRSVSGTSKQHSYEVGIIDKDTFEIEEYEVFKITDKRFSF</sequence>
<dbReference type="PROSITE" id="PS51886">
    <property type="entry name" value="TLDC"/>
    <property type="match status" value="1"/>
</dbReference>
<dbReference type="Pfam" id="PF07534">
    <property type="entry name" value="TLD"/>
    <property type="match status" value="1"/>
</dbReference>
<reference evidence="3" key="1">
    <citation type="submission" date="2021-06" db="EMBL/GenBank/DDBJ databases">
        <authorList>
            <person name="Kallberg Y."/>
            <person name="Tangrot J."/>
            <person name="Rosling A."/>
        </authorList>
    </citation>
    <scope>NUCLEOTIDE SEQUENCE</scope>
    <source>
        <strain evidence="3">FL966</strain>
    </source>
</reference>
<proteinExistence type="predicted"/>
<evidence type="ECO:0000313" key="4">
    <source>
        <dbReference type="Proteomes" id="UP000789759"/>
    </source>
</evidence>
<dbReference type="InterPro" id="IPR011333">
    <property type="entry name" value="SKP1/BTB/POZ_sf"/>
</dbReference>
<dbReference type="PANTHER" id="PTHR24410">
    <property type="entry name" value="HL07962P-RELATED"/>
    <property type="match status" value="1"/>
</dbReference>
<dbReference type="Pfam" id="PF00651">
    <property type="entry name" value="BTB"/>
    <property type="match status" value="1"/>
</dbReference>
<dbReference type="EMBL" id="CAJVQA010029426">
    <property type="protein sequence ID" value="CAG8796901.1"/>
    <property type="molecule type" value="Genomic_DNA"/>
</dbReference>
<evidence type="ECO:0000313" key="3">
    <source>
        <dbReference type="EMBL" id="CAG8796901.1"/>
    </source>
</evidence>
<organism evidence="3 4">
    <name type="scientific">Cetraspora pellucida</name>
    <dbReference type="NCBI Taxonomy" id="1433469"/>
    <lineage>
        <taxon>Eukaryota</taxon>
        <taxon>Fungi</taxon>
        <taxon>Fungi incertae sedis</taxon>
        <taxon>Mucoromycota</taxon>
        <taxon>Glomeromycotina</taxon>
        <taxon>Glomeromycetes</taxon>
        <taxon>Diversisporales</taxon>
        <taxon>Gigasporaceae</taxon>
        <taxon>Cetraspora</taxon>
    </lineage>
</organism>
<keyword evidence="4" id="KW-1185">Reference proteome</keyword>
<comment type="caution">
    <text evidence="3">The sequence shown here is derived from an EMBL/GenBank/DDBJ whole genome shotgun (WGS) entry which is preliminary data.</text>
</comment>
<feature type="non-terminal residue" evidence="3">
    <location>
        <position position="1"/>
    </location>
</feature>
<feature type="domain" description="TLDc" evidence="2">
    <location>
        <begin position="176"/>
        <end position="348"/>
    </location>
</feature>
<dbReference type="Gene3D" id="3.30.710.10">
    <property type="entry name" value="Potassium Channel Kv1.1, Chain A"/>
    <property type="match status" value="1"/>
</dbReference>
<dbReference type="Proteomes" id="UP000789759">
    <property type="component" value="Unassembled WGS sequence"/>
</dbReference>
<dbReference type="AlphaFoldDB" id="A0A9N9JWJ1"/>
<dbReference type="InterPro" id="IPR051481">
    <property type="entry name" value="BTB-POZ/Galectin-3-binding"/>
</dbReference>
<dbReference type="InterPro" id="IPR000210">
    <property type="entry name" value="BTB/POZ_dom"/>
</dbReference>
<gene>
    <name evidence="3" type="ORF">CPELLU_LOCUS17397</name>
</gene>
<name>A0A9N9JWJ1_9GLOM</name>
<feature type="non-terminal residue" evidence="3">
    <location>
        <position position="354"/>
    </location>
</feature>
<dbReference type="CDD" id="cd18186">
    <property type="entry name" value="BTB_POZ_ZBTB_KLHL-like"/>
    <property type="match status" value="1"/>
</dbReference>
<dbReference type="PROSITE" id="PS50097">
    <property type="entry name" value="BTB"/>
    <property type="match status" value="1"/>
</dbReference>
<dbReference type="SUPFAM" id="SSF54695">
    <property type="entry name" value="POZ domain"/>
    <property type="match status" value="1"/>
</dbReference>
<dbReference type="PANTHER" id="PTHR24410:SF23">
    <property type="entry name" value="BTB DOMAIN-CONTAINING PROTEIN-RELATED"/>
    <property type="match status" value="1"/>
</dbReference>
<dbReference type="OrthoDB" id="298084at2759"/>
<dbReference type="SMART" id="SM00225">
    <property type="entry name" value="BTB"/>
    <property type="match status" value="1"/>
</dbReference>
<evidence type="ECO:0000259" key="2">
    <source>
        <dbReference type="PROSITE" id="PS51886"/>
    </source>
</evidence>
<protein>
    <submittedName>
        <fullName evidence="3">19324_t:CDS:1</fullName>
    </submittedName>
</protein>